<dbReference type="GO" id="GO:0005886">
    <property type="term" value="C:plasma membrane"/>
    <property type="evidence" value="ECO:0007669"/>
    <property type="project" value="TreeGrafter"/>
</dbReference>
<feature type="region of interest" description="Disordered" evidence="1">
    <location>
        <begin position="253"/>
        <end position="300"/>
    </location>
</feature>
<reference evidence="2 3" key="1">
    <citation type="submission" date="2018-04" db="EMBL/GenBank/DDBJ databases">
        <title>The genome of golden apple snail Pomacea canaliculata provides insight into stress tolerance and invasive adaptation.</title>
        <authorList>
            <person name="Liu C."/>
            <person name="Liu B."/>
            <person name="Ren Y."/>
            <person name="Zhang Y."/>
            <person name="Wang H."/>
            <person name="Li S."/>
            <person name="Jiang F."/>
            <person name="Yin L."/>
            <person name="Zhang G."/>
            <person name="Qian W."/>
            <person name="Fan W."/>
        </authorList>
    </citation>
    <scope>NUCLEOTIDE SEQUENCE [LARGE SCALE GENOMIC DNA]</scope>
    <source>
        <strain evidence="2">SZHN2017</strain>
        <tissue evidence="2">Muscle</tissue>
    </source>
</reference>
<dbReference type="Proteomes" id="UP000245119">
    <property type="component" value="Linkage Group LG8"/>
</dbReference>
<dbReference type="InterPro" id="IPR037104">
    <property type="entry name" value="Annexin_sf"/>
</dbReference>
<feature type="region of interest" description="Disordered" evidence="1">
    <location>
        <begin position="339"/>
        <end position="401"/>
    </location>
</feature>
<proteinExistence type="predicted"/>
<sequence length="401" mass="45276">MYRHHLSQVDDKVKVDQAEVDARHLFRVAKVLAPPHDIFIRTLVRRTPGQRSQIKKRFKQLYELDLVDELKKGLGKEWHVLIDALLEKNGEDAGSSAEEQRAKRGPDSYSPAAIHTALQRGDVPTVVQVLVTKTDHKIARLRESYTKEYSVSLEAEISERIPEPERLFLLTLLKRKKDRGKADVHQDAQDLFEYGEGRWTSSSGLFLKLLEERNISHMREVLLTYEQVSSGVSALQAIEQDISPSYAKAVEAFLGPRGENNQREKSSSGRGRGRGRGQDMDPGGAGSGSRSPSRDGSTDMRTIRIAYKKKYGKALEVDLEERSRHPTVSILVKLILKSPAKDARKDQHQDSIPQRHGVKDGDRKNQNDRQESGHGKGHRERHDEGQGHDLTQGRRDKKGEG</sequence>
<gene>
    <name evidence="2" type="ORF">C0Q70_14484</name>
</gene>
<dbReference type="GO" id="GO:0005737">
    <property type="term" value="C:cytoplasm"/>
    <property type="evidence" value="ECO:0007669"/>
    <property type="project" value="TreeGrafter"/>
</dbReference>
<evidence type="ECO:0000256" key="1">
    <source>
        <dbReference type="SAM" id="MobiDB-lite"/>
    </source>
</evidence>
<comment type="caution">
    <text evidence="2">The sequence shown here is derived from an EMBL/GenBank/DDBJ whole genome shotgun (WGS) entry which is preliminary data.</text>
</comment>
<keyword evidence="3" id="KW-1185">Reference proteome</keyword>
<dbReference type="PRINTS" id="PR00196">
    <property type="entry name" value="ANNEXIN"/>
</dbReference>
<evidence type="ECO:0008006" key="4">
    <source>
        <dbReference type="Google" id="ProtNLM"/>
    </source>
</evidence>
<dbReference type="Gene3D" id="1.10.220.10">
    <property type="entry name" value="Annexin"/>
    <property type="match status" value="3"/>
</dbReference>
<evidence type="ECO:0000313" key="3">
    <source>
        <dbReference type="Proteomes" id="UP000245119"/>
    </source>
</evidence>
<dbReference type="OrthoDB" id="2163395at2759"/>
<dbReference type="InterPro" id="IPR001464">
    <property type="entry name" value="Annexin"/>
</dbReference>
<protein>
    <recommendedName>
        <fullName evidence="4">Annexin</fullName>
    </recommendedName>
</protein>
<dbReference type="GO" id="GO:0005634">
    <property type="term" value="C:nucleus"/>
    <property type="evidence" value="ECO:0007669"/>
    <property type="project" value="TreeGrafter"/>
</dbReference>
<dbReference type="AlphaFoldDB" id="A0A2T7P074"/>
<evidence type="ECO:0000313" key="2">
    <source>
        <dbReference type="EMBL" id="PVD26805.1"/>
    </source>
</evidence>
<dbReference type="EMBL" id="PZQS01000008">
    <property type="protein sequence ID" value="PVD26805.1"/>
    <property type="molecule type" value="Genomic_DNA"/>
</dbReference>
<dbReference type="GO" id="GO:0005509">
    <property type="term" value="F:calcium ion binding"/>
    <property type="evidence" value="ECO:0007669"/>
    <property type="project" value="InterPro"/>
</dbReference>
<feature type="compositionally biased region" description="Basic and acidic residues" evidence="1">
    <location>
        <begin position="357"/>
        <end position="401"/>
    </location>
</feature>
<dbReference type="PANTHER" id="PTHR10502:SF175">
    <property type="entry name" value="ANNEXIN A13"/>
    <property type="match status" value="1"/>
</dbReference>
<dbReference type="GO" id="GO:0005544">
    <property type="term" value="F:calcium-dependent phospholipid binding"/>
    <property type="evidence" value="ECO:0007669"/>
    <property type="project" value="InterPro"/>
</dbReference>
<dbReference type="GO" id="GO:0001786">
    <property type="term" value="F:phosphatidylserine binding"/>
    <property type="evidence" value="ECO:0007669"/>
    <property type="project" value="TreeGrafter"/>
</dbReference>
<dbReference type="GO" id="GO:0012506">
    <property type="term" value="C:vesicle membrane"/>
    <property type="evidence" value="ECO:0007669"/>
    <property type="project" value="TreeGrafter"/>
</dbReference>
<dbReference type="SUPFAM" id="SSF47874">
    <property type="entry name" value="Annexin"/>
    <property type="match status" value="1"/>
</dbReference>
<dbReference type="PANTHER" id="PTHR10502">
    <property type="entry name" value="ANNEXIN"/>
    <property type="match status" value="1"/>
</dbReference>
<name>A0A2T7P074_POMCA</name>
<organism evidence="2 3">
    <name type="scientific">Pomacea canaliculata</name>
    <name type="common">Golden apple snail</name>
    <dbReference type="NCBI Taxonomy" id="400727"/>
    <lineage>
        <taxon>Eukaryota</taxon>
        <taxon>Metazoa</taxon>
        <taxon>Spiralia</taxon>
        <taxon>Lophotrochozoa</taxon>
        <taxon>Mollusca</taxon>
        <taxon>Gastropoda</taxon>
        <taxon>Caenogastropoda</taxon>
        <taxon>Architaenioglossa</taxon>
        <taxon>Ampullarioidea</taxon>
        <taxon>Ampullariidae</taxon>
        <taxon>Pomacea</taxon>
    </lineage>
</organism>
<feature type="compositionally biased region" description="Basic and acidic residues" evidence="1">
    <location>
        <begin position="339"/>
        <end position="349"/>
    </location>
</feature>
<accession>A0A2T7P074</accession>